<dbReference type="Pfam" id="PF25324">
    <property type="entry name" value="DUF7881"/>
    <property type="match status" value="1"/>
</dbReference>
<comment type="caution">
    <text evidence="3">The sequence shown here is derived from an EMBL/GenBank/DDBJ whole genome shotgun (WGS) entry which is preliminary data.</text>
</comment>
<keyword evidence="4" id="KW-1185">Reference proteome</keyword>
<accession>A0A2T6ZC02</accession>
<organism evidence="3 4">
    <name type="scientific">Tuber borchii</name>
    <name type="common">White truffle</name>
    <dbReference type="NCBI Taxonomy" id="42251"/>
    <lineage>
        <taxon>Eukaryota</taxon>
        <taxon>Fungi</taxon>
        <taxon>Dikarya</taxon>
        <taxon>Ascomycota</taxon>
        <taxon>Pezizomycotina</taxon>
        <taxon>Pezizomycetes</taxon>
        <taxon>Pezizales</taxon>
        <taxon>Tuberaceae</taxon>
        <taxon>Tuber</taxon>
    </lineage>
</organism>
<dbReference type="EMBL" id="NESQ01000423">
    <property type="protein sequence ID" value="PUU73027.1"/>
    <property type="molecule type" value="Genomic_DNA"/>
</dbReference>
<gene>
    <name evidence="3" type="ORF">B9Z19DRAFT_1136025</name>
</gene>
<feature type="region of interest" description="Disordered" evidence="1">
    <location>
        <begin position="33"/>
        <end position="56"/>
    </location>
</feature>
<evidence type="ECO:0000259" key="2">
    <source>
        <dbReference type="Pfam" id="PF25324"/>
    </source>
</evidence>
<reference evidence="3 4" key="1">
    <citation type="submission" date="2017-04" db="EMBL/GenBank/DDBJ databases">
        <title>Draft genome sequence of Tuber borchii Vittad., a whitish edible truffle.</title>
        <authorList>
            <consortium name="DOE Joint Genome Institute"/>
            <person name="Murat C."/>
            <person name="Kuo A."/>
            <person name="Barry K.W."/>
            <person name="Clum A."/>
            <person name="Dockter R.B."/>
            <person name="Fauchery L."/>
            <person name="Iotti M."/>
            <person name="Kohler A."/>
            <person name="Labutti K."/>
            <person name="Lindquist E.A."/>
            <person name="Lipzen A."/>
            <person name="Ohm R.A."/>
            <person name="Wang M."/>
            <person name="Grigoriev I.V."/>
            <person name="Zambonelli A."/>
            <person name="Martin F.M."/>
        </authorList>
    </citation>
    <scope>NUCLEOTIDE SEQUENCE [LARGE SCALE GENOMIC DNA]</scope>
    <source>
        <strain evidence="3 4">Tbo3840</strain>
    </source>
</reference>
<evidence type="ECO:0000313" key="4">
    <source>
        <dbReference type="Proteomes" id="UP000244722"/>
    </source>
</evidence>
<name>A0A2T6ZC02_TUBBO</name>
<proteinExistence type="predicted"/>
<dbReference type="STRING" id="42251.A0A2T6ZC02"/>
<dbReference type="Proteomes" id="UP000244722">
    <property type="component" value="Unassembled WGS sequence"/>
</dbReference>
<dbReference type="AlphaFoldDB" id="A0A2T6ZC02"/>
<feature type="domain" description="DUF7881" evidence="2">
    <location>
        <begin position="71"/>
        <end position="129"/>
    </location>
</feature>
<evidence type="ECO:0000313" key="3">
    <source>
        <dbReference type="EMBL" id="PUU73027.1"/>
    </source>
</evidence>
<sequence>MSTFELVIGIVEAATLLASPKPSLFLHESLVSYPPPPERSSCVSTTRANPDPPESYTKQQAAINMQNRTPGRNVHIDDASDPGMVLGGLLLTNGATTANFYSLVDTVFLFNRDYTLRDESGITVGGDDLSL</sequence>
<protein>
    <recommendedName>
        <fullName evidence="2">DUF7881 domain-containing protein</fullName>
    </recommendedName>
</protein>
<evidence type="ECO:0000256" key="1">
    <source>
        <dbReference type="SAM" id="MobiDB-lite"/>
    </source>
</evidence>
<dbReference type="InterPro" id="IPR057203">
    <property type="entry name" value="DUF7881"/>
</dbReference>